<feature type="transmembrane region" description="Helical" evidence="7">
    <location>
        <begin position="71"/>
        <end position="95"/>
    </location>
</feature>
<evidence type="ECO:0000256" key="3">
    <source>
        <dbReference type="ARBA" id="ARBA00022475"/>
    </source>
</evidence>
<feature type="domain" description="ABC transmembrane type-1" evidence="8">
    <location>
        <begin position="33"/>
        <end position="227"/>
    </location>
</feature>
<dbReference type="GO" id="GO:0048473">
    <property type="term" value="P:D-methionine transmembrane transport"/>
    <property type="evidence" value="ECO:0007669"/>
    <property type="project" value="TreeGrafter"/>
</dbReference>
<feature type="transmembrane region" description="Helical" evidence="7">
    <location>
        <begin position="208"/>
        <end position="231"/>
    </location>
</feature>
<name>A0A2A9EDJ7_9MICO</name>
<keyword evidence="2 7" id="KW-0813">Transport</keyword>
<evidence type="ECO:0000256" key="7">
    <source>
        <dbReference type="RuleBase" id="RU363032"/>
    </source>
</evidence>
<feature type="transmembrane region" description="Helical" evidence="7">
    <location>
        <begin position="107"/>
        <end position="124"/>
    </location>
</feature>
<evidence type="ECO:0000256" key="5">
    <source>
        <dbReference type="ARBA" id="ARBA00022989"/>
    </source>
</evidence>
<gene>
    <name evidence="9" type="ORF">ATL41_1361</name>
</gene>
<dbReference type="AlphaFoldDB" id="A0A2A9EDJ7"/>
<keyword evidence="3" id="KW-1003">Cell membrane</keyword>
<evidence type="ECO:0000256" key="4">
    <source>
        <dbReference type="ARBA" id="ARBA00022692"/>
    </source>
</evidence>
<dbReference type="InterPro" id="IPR035906">
    <property type="entry name" value="MetI-like_sf"/>
</dbReference>
<protein>
    <submittedName>
        <fullName evidence="9">D-methionine transport system permease protein</fullName>
    </submittedName>
</protein>
<dbReference type="Gene3D" id="1.10.3720.10">
    <property type="entry name" value="MetI-like"/>
    <property type="match status" value="1"/>
</dbReference>
<comment type="similarity">
    <text evidence="7">Belongs to the binding-protein-dependent transport system permease family.</text>
</comment>
<proteinExistence type="inferred from homology"/>
<dbReference type="PROSITE" id="PS50928">
    <property type="entry name" value="ABC_TM1"/>
    <property type="match status" value="1"/>
</dbReference>
<dbReference type="Proteomes" id="UP000221394">
    <property type="component" value="Unassembled WGS sequence"/>
</dbReference>
<evidence type="ECO:0000256" key="1">
    <source>
        <dbReference type="ARBA" id="ARBA00004651"/>
    </source>
</evidence>
<evidence type="ECO:0000313" key="10">
    <source>
        <dbReference type="Proteomes" id="UP000221394"/>
    </source>
</evidence>
<feature type="transmembrane region" description="Helical" evidence="7">
    <location>
        <begin position="167"/>
        <end position="188"/>
    </location>
</feature>
<evidence type="ECO:0000313" key="9">
    <source>
        <dbReference type="EMBL" id="PFG36631.1"/>
    </source>
</evidence>
<evidence type="ECO:0000256" key="6">
    <source>
        <dbReference type="ARBA" id="ARBA00023136"/>
    </source>
</evidence>
<evidence type="ECO:0000259" key="8">
    <source>
        <dbReference type="PROSITE" id="PS50928"/>
    </source>
</evidence>
<dbReference type="PANTHER" id="PTHR30450:SF14">
    <property type="entry name" value="TRANSPORTER, PERMEASE PROTEIN, PUTATIVE-RELATED"/>
    <property type="match status" value="1"/>
</dbReference>
<organism evidence="9 10">
    <name type="scientific">Flavimobilis soli</name>
    <dbReference type="NCBI Taxonomy" id="442709"/>
    <lineage>
        <taxon>Bacteria</taxon>
        <taxon>Bacillati</taxon>
        <taxon>Actinomycetota</taxon>
        <taxon>Actinomycetes</taxon>
        <taxon>Micrococcales</taxon>
        <taxon>Jonesiaceae</taxon>
        <taxon>Flavimobilis</taxon>
    </lineage>
</organism>
<dbReference type="InterPro" id="IPR000515">
    <property type="entry name" value="MetI-like"/>
</dbReference>
<dbReference type="GO" id="GO:0005886">
    <property type="term" value="C:plasma membrane"/>
    <property type="evidence" value="ECO:0007669"/>
    <property type="project" value="UniProtKB-SubCell"/>
</dbReference>
<keyword evidence="6 7" id="KW-0472">Membrane</keyword>
<dbReference type="Pfam" id="PF00528">
    <property type="entry name" value="BPD_transp_1"/>
    <property type="match status" value="1"/>
</dbReference>
<dbReference type="PANTHER" id="PTHR30450">
    <property type="entry name" value="ABC TRANSPORTER PERMEASE"/>
    <property type="match status" value="1"/>
</dbReference>
<reference evidence="9 10" key="1">
    <citation type="submission" date="2017-10" db="EMBL/GenBank/DDBJ databases">
        <title>Sequencing the genomes of 1000 actinobacteria strains.</title>
        <authorList>
            <person name="Klenk H.-P."/>
        </authorList>
    </citation>
    <scope>NUCLEOTIDE SEQUENCE [LARGE SCALE GENOMIC DNA]</scope>
    <source>
        <strain evidence="9 10">DSM 21574</strain>
    </source>
</reference>
<keyword evidence="5 7" id="KW-1133">Transmembrane helix</keyword>
<evidence type="ECO:0000256" key="2">
    <source>
        <dbReference type="ARBA" id="ARBA00022448"/>
    </source>
</evidence>
<sequence>MTASLALALPAVLPGAARPTDWDQMLPVLIDSTVQTLYMVGITLVVGGFFGLIMGLTLYGTRAGNLFENRAVFTVLNMLVNLVRPIPFIIFITAIGPLTMQVVGKTIGTEAVIFPMTIMASFAFSRLVEQNLVSIDPGVVEAARSMGASRMRVVRTVLIPEALSPLILGYTFLFVGVIDMSAMAGLIGGGGIGDFAIRYGYQRFNWEITLVSVAVIVVIVQVVQAVGNGLARKMLRR</sequence>
<comment type="subcellular location">
    <subcellularLocation>
        <location evidence="1 7">Cell membrane</location>
        <topology evidence="1 7">Multi-pass membrane protein</topology>
    </subcellularLocation>
</comment>
<accession>A0A2A9EDJ7</accession>
<dbReference type="EMBL" id="PDJH01000001">
    <property type="protein sequence ID" value="PFG36631.1"/>
    <property type="molecule type" value="Genomic_DNA"/>
</dbReference>
<dbReference type="SUPFAM" id="SSF161098">
    <property type="entry name" value="MetI-like"/>
    <property type="match status" value="1"/>
</dbReference>
<dbReference type="RefSeq" id="WP_098457790.1">
    <property type="nucleotide sequence ID" value="NZ_PDJH01000001.1"/>
</dbReference>
<comment type="caution">
    <text evidence="9">The sequence shown here is derived from an EMBL/GenBank/DDBJ whole genome shotgun (WGS) entry which is preliminary data.</text>
</comment>
<feature type="transmembrane region" description="Helical" evidence="7">
    <location>
        <begin position="36"/>
        <end position="59"/>
    </location>
</feature>
<dbReference type="CDD" id="cd06261">
    <property type="entry name" value="TM_PBP2"/>
    <property type="match status" value="1"/>
</dbReference>
<dbReference type="OrthoDB" id="9793490at2"/>
<dbReference type="InterPro" id="IPR051322">
    <property type="entry name" value="AA_ABC_Transporter_Permease"/>
</dbReference>
<keyword evidence="4 7" id="KW-0812">Transmembrane</keyword>
<keyword evidence="10" id="KW-1185">Reference proteome</keyword>